<dbReference type="AlphaFoldDB" id="A0A974H5F7"/>
<dbReference type="Proteomes" id="UP000694892">
    <property type="component" value="Chromosome 8S"/>
</dbReference>
<proteinExistence type="predicted"/>
<evidence type="ECO:0000313" key="1">
    <source>
        <dbReference type="EMBL" id="OCT65101.1"/>
    </source>
</evidence>
<gene>
    <name evidence="1" type="ORF">XELAEV_18041343mg</name>
</gene>
<evidence type="ECO:0000313" key="2">
    <source>
        <dbReference type="Proteomes" id="UP000694892"/>
    </source>
</evidence>
<accession>A0A974H5F7</accession>
<protein>
    <submittedName>
        <fullName evidence="1">Uncharacterized protein</fullName>
    </submittedName>
</protein>
<organism evidence="1 2">
    <name type="scientific">Xenopus laevis</name>
    <name type="common">African clawed frog</name>
    <dbReference type="NCBI Taxonomy" id="8355"/>
    <lineage>
        <taxon>Eukaryota</taxon>
        <taxon>Metazoa</taxon>
        <taxon>Chordata</taxon>
        <taxon>Craniata</taxon>
        <taxon>Vertebrata</taxon>
        <taxon>Euteleostomi</taxon>
        <taxon>Amphibia</taxon>
        <taxon>Batrachia</taxon>
        <taxon>Anura</taxon>
        <taxon>Pipoidea</taxon>
        <taxon>Pipidae</taxon>
        <taxon>Xenopodinae</taxon>
        <taxon>Xenopus</taxon>
        <taxon>Xenopus</taxon>
    </lineage>
</organism>
<sequence length="78" mass="8615">MYISFQVTSLGSFLLSSKSLLVFQGTEATSAYYKANIFCTACKVMLYCTSSALTAIFLQLIKTNARLFVAIREGKVKI</sequence>
<dbReference type="EMBL" id="CM004481">
    <property type="protein sequence ID" value="OCT65101.1"/>
    <property type="molecule type" value="Genomic_DNA"/>
</dbReference>
<name>A0A974H5F7_XENLA</name>
<reference evidence="2" key="1">
    <citation type="journal article" date="2016" name="Nature">
        <title>Genome evolution in the allotetraploid frog Xenopus laevis.</title>
        <authorList>
            <person name="Session A.M."/>
            <person name="Uno Y."/>
            <person name="Kwon T."/>
            <person name="Chapman J.A."/>
            <person name="Toyoda A."/>
            <person name="Takahashi S."/>
            <person name="Fukui A."/>
            <person name="Hikosaka A."/>
            <person name="Suzuki A."/>
            <person name="Kondo M."/>
            <person name="van Heeringen S.J."/>
            <person name="Quigley I."/>
            <person name="Heinz S."/>
            <person name="Ogino H."/>
            <person name="Ochi H."/>
            <person name="Hellsten U."/>
            <person name="Lyons J.B."/>
            <person name="Simakov O."/>
            <person name="Putnam N."/>
            <person name="Stites J."/>
            <person name="Kuroki Y."/>
            <person name="Tanaka T."/>
            <person name="Michiue T."/>
            <person name="Watanabe M."/>
            <person name="Bogdanovic O."/>
            <person name="Lister R."/>
            <person name="Georgiou G."/>
            <person name="Paranjpe S.S."/>
            <person name="van Kruijsbergen I."/>
            <person name="Shu S."/>
            <person name="Carlson J."/>
            <person name="Kinoshita T."/>
            <person name="Ohta Y."/>
            <person name="Mawaribuchi S."/>
            <person name="Jenkins J."/>
            <person name="Grimwood J."/>
            <person name="Schmutz J."/>
            <person name="Mitros T."/>
            <person name="Mozaffari S.V."/>
            <person name="Suzuki Y."/>
            <person name="Haramoto Y."/>
            <person name="Yamamoto T.S."/>
            <person name="Takagi C."/>
            <person name="Heald R."/>
            <person name="Miller K."/>
            <person name="Haudenschild C."/>
            <person name="Kitzman J."/>
            <person name="Nakayama T."/>
            <person name="Izutsu Y."/>
            <person name="Robert J."/>
            <person name="Fortriede J."/>
            <person name="Burns K."/>
            <person name="Lotay V."/>
            <person name="Karimi K."/>
            <person name="Yasuoka Y."/>
            <person name="Dichmann D.S."/>
            <person name="Flajnik M.F."/>
            <person name="Houston D.W."/>
            <person name="Shendure J."/>
            <person name="DuPasquier L."/>
            <person name="Vize P.D."/>
            <person name="Zorn A.M."/>
            <person name="Ito M."/>
            <person name="Marcotte E.M."/>
            <person name="Wallingford J.B."/>
            <person name="Ito Y."/>
            <person name="Asashima M."/>
            <person name="Ueno N."/>
            <person name="Matsuda Y."/>
            <person name="Veenstra G.J."/>
            <person name="Fujiyama A."/>
            <person name="Harland R.M."/>
            <person name="Taira M."/>
            <person name="Rokhsar D.S."/>
        </authorList>
    </citation>
    <scope>NUCLEOTIDE SEQUENCE [LARGE SCALE GENOMIC DNA]</scope>
    <source>
        <strain evidence="2">J</strain>
    </source>
</reference>